<dbReference type="AlphaFoldDB" id="A0AAV1NDN9"/>
<keyword evidence="2" id="KW-0732">Signal</keyword>
<keyword evidence="1" id="KW-0812">Transmembrane</keyword>
<gene>
    <name evidence="3" type="ORF">FSCOSCO3_A031314</name>
</gene>
<feature type="signal peptide" evidence="2">
    <location>
        <begin position="1"/>
        <end position="26"/>
    </location>
</feature>
<keyword evidence="1" id="KW-1133">Transmembrane helix</keyword>
<feature type="transmembrane region" description="Helical" evidence="1">
    <location>
        <begin position="60"/>
        <end position="78"/>
    </location>
</feature>
<comment type="caution">
    <text evidence="3">The sequence shown here is derived from an EMBL/GenBank/DDBJ whole genome shotgun (WGS) entry which is preliminary data.</text>
</comment>
<reference evidence="3 4" key="1">
    <citation type="submission" date="2024-01" db="EMBL/GenBank/DDBJ databases">
        <authorList>
            <person name="Alioto T."/>
            <person name="Alioto T."/>
            <person name="Gomez Garrido J."/>
        </authorList>
    </citation>
    <scope>NUCLEOTIDE SEQUENCE [LARGE SCALE GENOMIC DNA]</scope>
</reference>
<dbReference type="Proteomes" id="UP001314229">
    <property type="component" value="Unassembled WGS sequence"/>
</dbReference>
<evidence type="ECO:0000313" key="4">
    <source>
        <dbReference type="Proteomes" id="UP001314229"/>
    </source>
</evidence>
<evidence type="ECO:0000313" key="3">
    <source>
        <dbReference type="EMBL" id="CAK6957681.1"/>
    </source>
</evidence>
<protein>
    <submittedName>
        <fullName evidence="3">Uncharacterized protein LOC122993417 isoform X2</fullName>
    </submittedName>
</protein>
<name>A0AAV1NDN9_SCOSC</name>
<evidence type="ECO:0000256" key="1">
    <source>
        <dbReference type="SAM" id="Phobius"/>
    </source>
</evidence>
<organism evidence="3 4">
    <name type="scientific">Scomber scombrus</name>
    <name type="common">Atlantic mackerel</name>
    <name type="synonym">Scomber vernalis</name>
    <dbReference type="NCBI Taxonomy" id="13677"/>
    <lineage>
        <taxon>Eukaryota</taxon>
        <taxon>Metazoa</taxon>
        <taxon>Chordata</taxon>
        <taxon>Craniata</taxon>
        <taxon>Vertebrata</taxon>
        <taxon>Euteleostomi</taxon>
        <taxon>Actinopterygii</taxon>
        <taxon>Neopterygii</taxon>
        <taxon>Teleostei</taxon>
        <taxon>Neoteleostei</taxon>
        <taxon>Acanthomorphata</taxon>
        <taxon>Pelagiaria</taxon>
        <taxon>Scombriformes</taxon>
        <taxon>Scombridae</taxon>
        <taxon>Scomber</taxon>
    </lineage>
</organism>
<sequence length="137" mass="14996">MDKSILLVLLSLQAFLLIMAFTSTDAAALVTDDQQLTFPGQRAYKCGLRLVGRPSAMDKSVLLVLFCLQAFLLITAFTSTDAANLVTDDQQLTFPGQVRRSTDGPLRDDRQQQQSSIVEITKRGCRMRPGGCGSLVQ</sequence>
<accession>A0AAV1NDN9</accession>
<evidence type="ECO:0000256" key="2">
    <source>
        <dbReference type="SAM" id="SignalP"/>
    </source>
</evidence>
<keyword evidence="4" id="KW-1185">Reference proteome</keyword>
<proteinExistence type="predicted"/>
<feature type="chain" id="PRO_5043696103" evidence="2">
    <location>
        <begin position="27"/>
        <end position="137"/>
    </location>
</feature>
<dbReference type="EMBL" id="CAWUFR010000030">
    <property type="protein sequence ID" value="CAK6957681.1"/>
    <property type="molecule type" value="Genomic_DNA"/>
</dbReference>
<keyword evidence="1" id="KW-0472">Membrane</keyword>